<protein>
    <submittedName>
        <fullName evidence="2">Uncharacterized protein</fullName>
    </submittedName>
</protein>
<name>A0A845DAB2_9BACT</name>
<evidence type="ECO:0000256" key="1">
    <source>
        <dbReference type="SAM" id="Phobius"/>
    </source>
</evidence>
<accession>A0A845DAB2</accession>
<evidence type="ECO:0000313" key="2">
    <source>
        <dbReference type="EMBL" id="MYE37978.1"/>
    </source>
</evidence>
<dbReference type="AlphaFoldDB" id="A0A845DAB2"/>
<dbReference type="EMBL" id="VXOY01000005">
    <property type="protein sequence ID" value="MYE37978.1"/>
    <property type="molecule type" value="Genomic_DNA"/>
</dbReference>
<reference evidence="2 3" key="1">
    <citation type="submission" date="2019-09" db="EMBL/GenBank/DDBJ databases">
        <title>Characterisation of the sponge microbiome using genome-centric metagenomics.</title>
        <authorList>
            <person name="Engelberts J.P."/>
            <person name="Robbins S.J."/>
            <person name="De Goeij J.M."/>
            <person name="Aranda M."/>
            <person name="Bell S.C."/>
            <person name="Webster N.S."/>
        </authorList>
    </citation>
    <scope>NUCLEOTIDE SEQUENCE [LARGE SCALE GENOMIC DNA]</scope>
    <source>
        <strain evidence="2">SB0662_bin_43</strain>
    </source>
</reference>
<organism evidence="2 3">
    <name type="scientific">Candidatus Spechtbacteria bacterium SB0662_bin_43</name>
    <dbReference type="NCBI Taxonomy" id="2604897"/>
    <lineage>
        <taxon>Bacteria</taxon>
        <taxon>Candidatus Spechtiibacteriota</taxon>
    </lineage>
</organism>
<sequence>MDNNIVKRILRFIVSFGITALIIFLVYSFFSESKEAKGLCEDTGGTVITQETPGFFFDSSQETCTAISCGSITEEQCWAIQKKFRGTDTPYEHFVWDAETNVCMMGGEC</sequence>
<keyword evidence="1" id="KW-1133">Transmembrane helix</keyword>
<keyword evidence="1" id="KW-0812">Transmembrane</keyword>
<keyword evidence="1" id="KW-0472">Membrane</keyword>
<comment type="caution">
    <text evidence="2">The sequence shown here is derived from an EMBL/GenBank/DDBJ whole genome shotgun (WGS) entry which is preliminary data.</text>
</comment>
<proteinExistence type="predicted"/>
<gene>
    <name evidence="2" type="ORF">F4X82_00450</name>
</gene>
<feature type="transmembrane region" description="Helical" evidence="1">
    <location>
        <begin position="12"/>
        <end position="30"/>
    </location>
</feature>
<evidence type="ECO:0000313" key="3">
    <source>
        <dbReference type="Proteomes" id="UP000449092"/>
    </source>
</evidence>
<dbReference type="Proteomes" id="UP000449092">
    <property type="component" value="Unassembled WGS sequence"/>
</dbReference>